<keyword evidence="2 3" id="KW-0067">ATP-binding</keyword>
<evidence type="ECO:0000259" key="7">
    <source>
        <dbReference type="PROSITE" id="PS50901"/>
    </source>
</evidence>
<evidence type="ECO:0000256" key="5">
    <source>
        <dbReference type="SAM" id="MobiDB-lite"/>
    </source>
</evidence>
<name>B9XIJ9_PEDPL</name>
<gene>
    <name evidence="8" type="ORF">Cflav_PD2958</name>
</gene>
<dbReference type="Pfam" id="PF01580">
    <property type="entry name" value="FtsK_SpoIIIE"/>
    <property type="match status" value="1"/>
</dbReference>
<dbReference type="PANTHER" id="PTHR22683:SF41">
    <property type="entry name" value="DNA TRANSLOCASE FTSK"/>
    <property type="match status" value="1"/>
</dbReference>
<dbReference type="InterPro" id="IPR027417">
    <property type="entry name" value="P-loop_NTPase"/>
</dbReference>
<keyword evidence="4" id="KW-0175">Coiled coil</keyword>
<dbReference type="InterPro" id="IPR050206">
    <property type="entry name" value="FtsK/SpoIIIE/SftA"/>
</dbReference>
<keyword evidence="8" id="KW-0131">Cell cycle</keyword>
<organism evidence="8 9">
    <name type="scientific">Pedosphaera parvula (strain Ellin514)</name>
    <dbReference type="NCBI Taxonomy" id="320771"/>
    <lineage>
        <taxon>Bacteria</taxon>
        <taxon>Pseudomonadati</taxon>
        <taxon>Verrucomicrobiota</taxon>
        <taxon>Pedosphaerae</taxon>
        <taxon>Pedosphaerales</taxon>
        <taxon>Pedosphaeraceae</taxon>
        <taxon>Pedosphaera</taxon>
    </lineage>
</organism>
<feature type="transmembrane region" description="Helical" evidence="6">
    <location>
        <begin position="236"/>
        <end position="253"/>
    </location>
</feature>
<feature type="coiled-coil region" evidence="4">
    <location>
        <begin position="346"/>
        <end position="381"/>
    </location>
</feature>
<evidence type="ECO:0000256" key="2">
    <source>
        <dbReference type="ARBA" id="ARBA00022840"/>
    </source>
</evidence>
<accession>B9XIJ9</accession>
<feature type="region of interest" description="Disordered" evidence="5">
    <location>
        <begin position="60"/>
        <end position="100"/>
    </location>
</feature>
<proteinExistence type="predicted"/>
<dbReference type="PROSITE" id="PS50901">
    <property type="entry name" value="FTSK"/>
    <property type="match status" value="1"/>
</dbReference>
<comment type="caution">
    <text evidence="8">The sequence shown here is derived from an EMBL/GenBank/DDBJ whole genome shotgun (WGS) entry which is preliminary data.</text>
</comment>
<keyword evidence="8" id="KW-0132">Cell division</keyword>
<keyword evidence="6" id="KW-1133">Transmembrane helix</keyword>
<dbReference type="PANTHER" id="PTHR22683">
    <property type="entry name" value="SPORULATION PROTEIN RELATED"/>
    <property type="match status" value="1"/>
</dbReference>
<evidence type="ECO:0000256" key="4">
    <source>
        <dbReference type="SAM" id="Coils"/>
    </source>
</evidence>
<dbReference type="GO" id="GO:0005524">
    <property type="term" value="F:ATP binding"/>
    <property type="evidence" value="ECO:0007669"/>
    <property type="project" value="UniProtKB-UniRule"/>
</dbReference>
<dbReference type="InterPro" id="IPR002543">
    <property type="entry name" value="FtsK_dom"/>
</dbReference>
<evidence type="ECO:0000256" key="3">
    <source>
        <dbReference type="PROSITE-ProRule" id="PRU00289"/>
    </source>
</evidence>
<dbReference type="EMBL" id="ABOX02000018">
    <property type="protein sequence ID" value="EEF60262.1"/>
    <property type="molecule type" value="Genomic_DNA"/>
</dbReference>
<dbReference type="Proteomes" id="UP000003688">
    <property type="component" value="Unassembled WGS sequence"/>
</dbReference>
<keyword evidence="6" id="KW-0472">Membrane</keyword>
<dbReference type="SUPFAM" id="SSF52540">
    <property type="entry name" value="P-loop containing nucleoside triphosphate hydrolases"/>
    <property type="match status" value="1"/>
</dbReference>
<evidence type="ECO:0000256" key="6">
    <source>
        <dbReference type="SAM" id="Phobius"/>
    </source>
</evidence>
<dbReference type="Gene3D" id="3.40.50.300">
    <property type="entry name" value="P-loop containing nucleotide triphosphate hydrolases"/>
    <property type="match status" value="3"/>
</dbReference>
<dbReference type="GO" id="GO:0051301">
    <property type="term" value="P:cell division"/>
    <property type="evidence" value="ECO:0007669"/>
    <property type="project" value="UniProtKB-KW"/>
</dbReference>
<feature type="compositionally biased region" description="Basic and acidic residues" evidence="5">
    <location>
        <begin position="60"/>
        <end position="74"/>
    </location>
</feature>
<feature type="binding site" evidence="3">
    <location>
        <begin position="754"/>
        <end position="761"/>
    </location>
    <ligand>
        <name>ATP</name>
        <dbReference type="ChEBI" id="CHEBI:30616"/>
    </ligand>
</feature>
<evidence type="ECO:0000256" key="1">
    <source>
        <dbReference type="ARBA" id="ARBA00022741"/>
    </source>
</evidence>
<dbReference type="GO" id="GO:0003677">
    <property type="term" value="F:DNA binding"/>
    <property type="evidence" value="ECO:0007669"/>
    <property type="project" value="InterPro"/>
</dbReference>
<keyword evidence="9" id="KW-1185">Reference proteome</keyword>
<reference evidence="8 9" key="1">
    <citation type="journal article" date="2011" name="J. Bacteriol.">
        <title>Genome sequence of 'Pedosphaera parvula' Ellin514, an aerobic Verrucomicrobial isolate from pasture soil.</title>
        <authorList>
            <person name="Kant R."/>
            <person name="van Passel M.W."/>
            <person name="Sangwan P."/>
            <person name="Palva A."/>
            <person name="Lucas S."/>
            <person name="Copeland A."/>
            <person name="Lapidus A."/>
            <person name="Glavina Del Rio T."/>
            <person name="Dalin E."/>
            <person name="Tice H."/>
            <person name="Bruce D."/>
            <person name="Goodwin L."/>
            <person name="Pitluck S."/>
            <person name="Chertkov O."/>
            <person name="Larimer F.W."/>
            <person name="Land M.L."/>
            <person name="Hauser L."/>
            <person name="Brettin T.S."/>
            <person name="Detter J.C."/>
            <person name="Han S."/>
            <person name="de Vos W.M."/>
            <person name="Janssen P.H."/>
            <person name="Smidt H."/>
        </authorList>
    </citation>
    <scope>NUCLEOTIDE SEQUENCE [LARGE SCALE GENOMIC DNA]</scope>
    <source>
        <strain evidence="8 9">Ellin514</strain>
    </source>
</reference>
<feature type="transmembrane region" description="Helical" evidence="6">
    <location>
        <begin position="203"/>
        <end position="224"/>
    </location>
</feature>
<keyword evidence="1 3" id="KW-0547">Nucleotide-binding</keyword>
<evidence type="ECO:0000313" key="8">
    <source>
        <dbReference type="EMBL" id="EEF60262.1"/>
    </source>
</evidence>
<protein>
    <submittedName>
        <fullName evidence="8">Cell divisionFtsK/SpoIIIE</fullName>
    </submittedName>
</protein>
<evidence type="ECO:0000313" key="9">
    <source>
        <dbReference type="Proteomes" id="UP000003688"/>
    </source>
</evidence>
<feature type="domain" description="FtsK" evidence="7">
    <location>
        <begin position="734"/>
        <end position="932"/>
    </location>
</feature>
<keyword evidence="6" id="KW-0812">Transmembrane</keyword>
<sequence length="1286" mass="144434">MVELLEELKSTVRDFGTREERVNHDLTVKLAKERRWNEEALQAQASQLAEDLASEDAKYRAAKEASETRYEQRKGRISRAHRSSKDHAMSATENETGSRKYVLQKKLMQLERDHDDGLDQTKKNFEEFSNNLAQELASLDELEKTARNSFSGYRGFVRLLLRAQKNIKVDQNRDEHQLLDEMRTLLGKANTDLKRFGGFILPLLFRFLPVWLLLIASLAPALLQHFGVIHISQTEGIGYTAGAIVLVLVLYFMGKQRAKPLAATIANALGRARTLHSVCLEKSENTYSQEMSRVETEFKEGRGAVDKEYKSAIREDERLRVSRAQEVDQRKLEASARNMALRRMNLERLERAHQATGERLNNEAEAAKKKLAASLVEKETRHNAEHCAHWENLESEWKTKVQPIYDAIGAANKLAEKVSPPWSPKVVETWTPPIEFSQAAEFAHFEVEVEKLAEVTPKDTRLALPGPARFSAPLFLTYPNHGSILFETSESGRDDIIGALNNITLRLLSNAPAGKANFTIIDPVGLGKNFSGLMHLADYEDRIINNRIWTQPAQIEEKLAELNEHMEKIIQMYLRNEYETIAEYNAQAGNMAEKYHFLVIADFPVNFGEIAIKRLLSIAASGARCGVYTLIHWDQRQPAPHNFVADELRKHSTCITRRANDCVLQNRSIPGAKLVLDAPPATELATDLIHKIGKSSKDSSRIEVPFSQVAPSETEIWSEDTTSELQVPIGRTGATKLQYLAIGKGTRQHALVAGKTGSGKSTLFHVIITNLALWCSPDQVEFYLIDFKKGVEFKCYAANRLPHARVVAIESDREFGLSVLQRVDDELRRRGDLFRKLGAQDIAGYKKAGGTEPMPRSLLMIDEFQELFVEEDRVSQSASVLLDRIVRQGRAFGIHVILGSQTLGGAYTVARTTLGQMVIRIALQCNEADAYLIMDDSNPAPRLLSRPGEGIYNDAAGALEGNSPFQAVWISDDDRDHHLERVRERADRSNKRYPDPIVFEGNTPGSVRENPLLRDLLEAENITRTRTARIWLGSPNAIKGPTEVVFEKQSGNNLLIVGQREEATLSILSVGLVALAAQYPAGAVRIFVFSGNPPESPEREFLERIIQAIPHKITLVKNTEVAQIMNELATDMKKRAEDEQSAHGPDTFLIFHDLQKFTKLRYEEDFSFSASEETTANPSMQLNNIVSEGSSLGFHVIASCDSYNNVNRFFSRKALTGFEMRVLFQMSANDSASLIDSPKASTLGLHRALYYNEQQGYMEVFRPYALPDNGWIEDAGTKLGKILKLK</sequence>
<dbReference type="STRING" id="320771.Cflav_PD2958"/>